<reference evidence="5" key="1">
    <citation type="submission" date="2014-05" db="EMBL/GenBank/DDBJ databases">
        <authorList>
            <person name="Chronopoulou M."/>
        </authorList>
    </citation>
    <scope>NUCLEOTIDE SEQUENCE</scope>
    <source>
        <tissue evidence="5">Whole organism</tissue>
    </source>
</reference>
<dbReference type="EMBL" id="HACA01029507">
    <property type="protein sequence ID" value="CDW46868.1"/>
    <property type="molecule type" value="Transcribed_RNA"/>
</dbReference>
<dbReference type="Gene3D" id="3.30.530.20">
    <property type="match status" value="1"/>
</dbReference>
<dbReference type="InterPro" id="IPR023393">
    <property type="entry name" value="START-like_dom_sf"/>
</dbReference>
<comment type="function">
    <text evidence="3">Required for the function of coenzyme Q in the respiratory chain. May serve as a chaperone or may be involved in the transport of Q6 from its site of synthesis to the catalytic sites of the respiratory complexes.</text>
</comment>
<dbReference type="SUPFAM" id="SSF55961">
    <property type="entry name" value="Bet v1-like"/>
    <property type="match status" value="1"/>
</dbReference>
<dbReference type="InterPro" id="IPR005031">
    <property type="entry name" value="COQ10_START"/>
</dbReference>
<protein>
    <submittedName>
        <fullName evidence="5">Coenzyme Q10 homolog A (S. cerevisiae) [Ictidomys tridecemlineatus]</fullName>
    </submittedName>
</protein>
<dbReference type="CDD" id="cd07813">
    <property type="entry name" value="COQ10p_like"/>
    <property type="match status" value="1"/>
</dbReference>
<dbReference type="Pfam" id="PF03364">
    <property type="entry name" value="Polyketide_cyc"/>
    <property type="match status" value="1"/>
</dbReference>
<evidence type="ECO:0000259" key="4">
    <source>
        <dbReference type="Pfam" id="PF03364"/>
    </source>
</evidence>
<evidence type="ECO:0000256" key="2">
    <source>
        <dbReference type="ARBA" id="ARBA00011814"/>
    </source>
</evidence>
<dbReference type="OrthoDB" id="292693at2759"/>
<name>A0A0K2V8M4_LEPSM</name>
<organism evidence="5">
    <name type="scientific">Lepeophtheirus salmonis</name>
    <name type="common">Salmon louse</name>
    <name type="synonym">Caligus salmonis</name>
    <dbReference type="NCBI Taxonomy" id="72036"/>
    <lineage>
        <taxon>Eukaryota</taxon>
        <taxon>Metazoa</taxon>
        <taxon>Ecdysozoa</taxon>
        <taxon>Arthropoda</taxon>
        <taxon>Crustacea</taxon>
        <taxon>Multicrustacea</taxon>
        <taxon>Hexanauplia</taxon>
        <taxon>Copepoda</taxon>
        <taxon>Siphonostomatoida</taxon>
        <taxon>Caligidae</taxon>
        <taxon>Lepeophtheirus</taxon>
    </lineage>
</organism>
<dbReference type="GO" id="GO:0005739">
    <property type="term" value="C:mitochondrion"/>
    <property type="evidence" value="ECO:0007669"/>
    <property type="project" value="TreeGrafter"/>
</dbReference>
<evidence type="ECO:0000256" key="3">
    <source>
        <dbReference type="ARBA" id="ARBA00024947"/>
    </source>
</evidence>
<comment type="subunit">
    <text evidence="2">Interacts with coenzyme Q.</text>
</comment>
<gene>
    <name evidence="5" type="primary">Coq10a</name>
</gene>
<feature type="domain" description="Coenzyme Q-binding protein COQ10 START" evidence="4">
    <location>
        <begin position="25"/>
        <end position="155"/>
    </location>
</feature>
<dbReference type="AlphaFoldDB" id="A0A0K2V8M4"/>
<comment type="similarity">
    <text evidence="1">Belongs to the COQ10 family.</text>
</comment>
<dbReference type="InterPro" id="IPR044996">
    <property type="entry name" value="COQ10-like"/>
</dbReference>
<dbReference type="GO" id="GO:0045333">
    <property type="term" value="P:cellular respiration"/>
    <property type="evidence" value="ECO:0007669"/>
    <property type="project" value="InterPro"/>
</dbReference>
<dbReference type="PANTHER" id="PTHR12901:SF10">
    <property type="entry name" value="COENZYME Q-BINDING PROTEIN COQ10, MITOCHONDRIAL"/>
    <property type="match status" value="1"/>
</dbReference>
<dbReference type="PANTHER" id="PTHR12901">
    <property type="entry name" value="SPERM PROTEIN HOMOLOG"/>
    <property type="match status" value="1"/>
</dbReference>
<dbReference type="GO" id="GO:0048039">
    <property type="term" value="F:ubiquinone binding"/>
    <property type="evidence" value="ECO:0007669"/>
    <property type="project" value="InterPro"/>
</dbReference>
<accession>A0A0K2V8M4</accession>
<evidence type="ECO:0000313" key="5">
    <source>
        <dbReference type="EMBL" id="CDW46868.1"/>
    </source>
</evidence>
<sequence length="179" mass="20577">MKLYNFSQIRHYGRGSLYSERRVLGYSAEEMFTVVSQVERYSEFVPWCTSSKVTSTSLCGLRADLVIGFPPLIKESYTSDVTMFEPNLVTAVSNDLKLFTFLKTVWKFDSQLGVPDVARSCALDFAVHFKFRSPIYAQFSSLFFDEVVKRNVNAFLDEANKRFGPESIPRRKPQVMMCK</sequence>
<proteinExistence type="inferred from homology"/>
<evidence type="ECO:0000256" key="1">
    <source>
        <dbReference type="ARBA" id="ARBA00006885"/>
    </source>
</evidence>